<keyword evidence="2" id="KW-0812">Transmembrane</keyword>
<dbReference type="InterPro" id="IPR021522">
    <property type="entry name" value="MctB"/>
</dbReference>
<dbReference type="GO" id="GO:0016020">
    <property type="term" value="C:membrane"/>
    <property type="evidence" value="ECO:0007669"/>
    <property type="project" value="InterPro"/>
</dbReference>
<dbReference type="AlphaFoldDB" id="A0A419SMS7"/>
<dbReference type="Pfam" id="PF11382">
    <property type="entry name" value="MctB"/>
    <property type="match status" value="1"/>
</dbReference>
<sequence>MISLRYHIITIAAVFLSLGLGIILGGSIGQNWINEKQQTLLVGLEEKYDQALQSNAKLQNQIQELSGRIEQANEEFSAFVSKGFMPDLQEKTIGLWMNQGLKDEFIRPFLESVGMKVILIDESLPSPLPAYPILFVGAQRPNWAHEWAEELTLQVEKANLTPAEQGKLLERIQQVYQEQNHEY</sequence>
<dbReference type="Proteomes" id="UP000284219">
    <property type="component" value="Unassembled WGS sequence"/>
</dbReference>
<dbReference type="EMBL" id="MCHY01000006">
    <property type="protein sequence ID" value="RKD25597.1"/>
    <property type="molecule type" value="Genomic_DNA"/>
</dbReference>
<accession>A0A419SMS7</accession>
<feature type="transmembrane region" description="Helical" evidence="2">
    <location>
        <begin position="6"/>
        <end position="28"/>
    </location>
</feature>
<name>A0A419SMS7_9BACL</name>
<keyword evidence="2" id="KW-0472">Membrane</keyword>
<evidence type="ECO:0008006" key="5">
    <source>
        <dbReference type="Google" id="ProtNLM"/>
    </source>
</evidence>
<evidence type="ECO:0000256" key="1">
    <source>
        <dbReference type="SAM" id="Coils"/>
    </source>
</evidence>
<reference evidence="3 4" key="1">
    <citation type="submission" date="2016-08" db="EMBL/GenBank/DDBJ databases">
        <title>Novel Firmicute Genomes.</title>
        <authorList>
            <person name="Poppleton D.I."/>
            <person name="Gribaldo S."/>
        </authorList>
    </citation>
    <scope>NUCLEOTIDE SEQUENCE [LARGE SCALE GENOMIC DNA]</scope>
    <source>
        <strain evidence="3 4">RAOx-1</strain>
    </source>
</reference>
<evidence type="ECO:0000313" key="4">
    <source>
        <dbReference type="Proteomes" id="UP000284219"/>
    </source>
</evidence>
<keyword evidence="4" id="KW-1185">Reference proteome</keyword>
<keyword evidence="2" id="KW-1133">Transmembrane helix</keyword>
<gene>
    <name evidence="3" type="ORF">BEP19_01245</name>
</gene>
<evidence type="ECO:0000313" key="3">
    <source>
        <dbReference type="EMBL" id="RKD25597.1"/>
    </source>
</evidence>
<evidence type="ECO:0000256" key="2">
    <source>
        <dbReference type="SAM" id="Phobius"/>
    </source>
</evidence>
<protein>
    <recommendedName>
        <fullName evidence="5">Copper transporter</fullName>
    </recommendedName>
</protein>
<organism evidence="3 4">
    <name type="scientific">Ammoniphilus oxalaticus</name>
    <dbReference type="NCBI Taxonomy" id="66863"/>
    <lineage>
        <taxon>Bacteria</taxon>
        <taxon>Bacillati</taxon>
        <taxon>Bacillota</taxon>
        <taxon>Bacilli</taxon>
        <taxon>Bacillales</taxon>
        <taxon>Paenibacillaceae</taxon>
        <taxon>Aneurinibacillus group</taxon>
        <taxon>Ammoniphilus</taxon>
    </lineage>
</organism>
<proteinExistence type="predicted"/>
<dbReference type="GO" id="GO:0055070">
    <property type="term" value="P:copper ion homeostasis"/>
    <property type="evidence" value="ECO:0007669"/>
    <property type="project" value="InterPro"/>
</dbReference>
<keyword evidence="1" id="KW-0175">Coiled coil</keyword>
<comment type="caution">
    <text evidence="3">The sequence shown here is derived from an EMBL/GenBank/DDBJ whole genome shotgun (WGS) entry which is preliminary data.</text>
</comment>
<feature type="coiled-coil region" evidence="1">
    <location>
        <begin position="34"/>
        <end position="75"/>
    </location>
</feature>